<accession>A0A4Y7U368</accession>
<dbReference type="RefSeq" id="WP_238698872.1">
    <property type="nucleotide sequence ID" value="NZ_QWDN01000829.1"/>
</dbReference>
<evidence type="ECO:0000313" key="1">
    <source>
        <dbReference type="EMBL" id="TEB40855.1"/>
    </source>
</evidence>
<gene>
    <name evidence="1" type="ORF">D0809_28485</name>
</gene>
<feature type="non-terminal residue" evidence="1">
    <location>
        <position position="102"/>
    </location>
</feature>
<evidence type="ECO:0008006" key="3">
    <source>
        <dbReference type="Google" id="ProtNLM"/>
    </source>
</evidence>
<evidence type="ECO:0000313" key="2">
    <source>
        <dbReference type="Proteomes" id="UP000298340"/>
    </source>
</evidence>
<dbReference type="Proteomes" id="UP000298340">
    <property type="component" value="Unassembled WGS sequence"/>
</dbReference>
<sequence length="102" mass="12171">MKKRQNFEQIYQKTIKTSVLLLFFCLNFTKSYSQNELQKDTVNFIYYPDKIMVRANLSTQSDSYLLNDKNGPNLNLETNNSYKLFLNIDYKFIGFSYGFYPK</sequence>
<reference evidence="1 2" key="1">
    <citation type="journal article" date="2018" name="Syst. Appl. Microbiol.">
        <title>Flavobacterium circumlabens sp. nov. and Flavobacterium cupreum sp. nov., two psychrotrophic species isolated from Antarctic environmental samples.</title>
        <authorList>
            <person name="Kralova S."/>
            <person name="Busse H.J."/>
            <person name="Svec P."/>
            <person name="Maslanova I."/>
            <person name="Stankova E."/>
            <person name="Bartak M."/>
            <person name="Sedlacek I."/>
        </authorList>
    </citation>
    <scope>NUCLEOTIDE SEQUENCE [LARGE SCALE GENOMIC DNA]</scope>
    <source>
        <strain evidence="1 2">CCM 8828</strain>
    </source>
</reference>
<name>A0A4Y7U368_9FLAO</name>
<dbReference type="EMBL" id="QWDN01000829">
    <property type="protein sequence ID" value="TEB40855.1"/>
    <property type="molecule type" value="Genomic_DNA"/>
</dbReference>
<comment type="caution">
    <text evidence="1">The sequence shown here is derived from an EMBL/GenBank/DDBJ whole genome shotgun (WGS) entry which is preliminary data.</text>
</comment>
<organism evidence="1 2">
    <name type="scientific">Flavobacterium circumlabens</name>
    <dbReference type="NCBI Taxonomy" id="2133765"/>
    <lineage>
        <taxon>Bacteria</taxon>
        <taxon>Pseudomonadati</taxon>
        <taxon>Bacteroidota</taxon>
        <taxon>Flavobacteriia</taxon>
        <taxon>Flavobacteriales</taxon>
        <taxon>Flavobacteriaceae</taxon>
        <taxon>Flavobacterium</taxon>
    </lineage>
</organism>
<proteinExistence type="predicted"/>
<protein>
    <recommendedName>
        <fullName evidence="3">DUF4421 domain-containing protein</fullName>
    </recommendedName>
</protein>
<dbReference type="AlphaFoldDB" id="A0A4Y7U368"/>